<organism evidence="1 2">
    <name type="scientific">Bacteriovorax stolpii</name>
    <name type="common">Bdellovibrio stolpii</name>
    <dbReference type="NCBI Taxonomy" id="960"/>
    <lineage>
        <taxon>Bacteria</taxon>
        <taxon>Pseudomonadati</taxon>
        <taxon>Bdellovibrionota</taxon>
        <taxon>Bacteriovoracia</taxon>
        <taxon>Bacteriovoracales</taxon>
        <taxon>Bacteriovoracaceae</taxon>
        <taxon>Bacteriovorax</taxon>
    </lineage>
</organism>
<dbReference type="RefSeq" id="WP_102242829.1">
    <property type="nucleotide sequence ID" value="NZ_CP025704.1"/>
</dbReference>
<accession>A0A2K9NRZ7</accession>
<dbReference type="KEGG" id="bsto:C0V70_05285"/>
<keyword evidence="2" id="KW-1185">Reference proteome</keyword>
<evidence type="ECO:0000313" key="2">
    <source>
        <dbReference type="Proteomes" id="UP000235584"/>
    </source>
</evidence>
<dbReference type="AlphaFoldDB" id="A0A2K9NRZ7"/>
<reference evidence="1 2" key="1">
    <citation type="submission" date="2018-01" db="EMBL/GenBank/DDBJ databases">
        <title>Complete genome sequence of Bacteriovorax stolpii DSM12778.</title>
        <authorList>
            <person name="Tang B."/>
            <person name="Chang J."/>
        </authorList>
    </citation>
    <scope>NUCLEOTIDE SEQUENCE [LARGE SCALE GENOMIC DNA]</scope>
    <source>
        <strain evidence="1 2">DSM 12778</strain>
    </source>
</reference>
<name>A0A2K9NRZ7_BACTC</name>
<proteinExistence type="predicted"/>
<dbReference type="EMBL" id="CP025704">
    <property type="protein sequence ID" value="AUN97534.1"/>
    <property type="molecule type" value="Genomic_DNA"/>
</dbReference>
<sequence>MKNLILALTIVFPLLTFANEAIRLDGMYTYKQVEVSQVRDVELVPSLNTARYNELVKDKYQCYLRGDFFMCQKFIKGAELPEGIKSEVNRAWDGRFFNFIASSFDPEMTNESDSLLEWDIFATVRFEGFQVSEYHYYLLKGENDVHKISLNFASGQKWFVVENESTLSMPIQKTERKSPLKSRVFELSLIFNK</sequence>
<protein>
    <submittedName>
        <fullName evidence="1">Uncharacterized protein</fullName>
    </submittedName>
</protein>
<gene>
    <name evidence="1" type="ORF">C0V70_05285</name>
</gene>
<dbReference type="Proteomes" id="UP000235584">
    <property type="component" value="Chromosome"/>
</dbReference>
<evidence type="ECO:0000313" key="1">
    <source>
        <dbReference type="EMBL" id="AUN97534.1"/>
    </source>
</evidence>